<comment type="caution">
    <text evidence="2">The sequence shown here is derived from an EMBL/GenBank/DDBJ whole genome shotgun (WGS) entry which is preliminary data.</text>
</comment>
<proteinExistence type="predicted"/>
<dbReference type="Proteomes" id="UP001501588">
    <property type="component" value="Unassembled WGS sequence"/>
</dbReference>
<dbReference type="EMBL" id="BAAAFZ010000008">
    <property type="protein sequence ID" value="GAA0571860.1"/>
    <property type="molecule type" value="Genomic_DNA"/>
</dbReference>
<evidence type="ECO:0000313" key="2">
    <source>
        <dbReference type="EMBL" id="GAA0571860.1"/>
    </source>
</evidence>
<name>A0ABN1EQC9_9PROT</name>
<feature type="domain" description="PepSY" evidence="1">
    <location>
        <begin position="8"/>
        <end position="82"/>
    </location>
</feature>
<evidence type="ECO:0000313" key="3">
    <source>
        <dbReference type="Proteomes" id="UP001501588"/>
    </source>
</evidence>
<protein>
    <recommendedName>
        <fullName evidence="1">PepSY domain-containing protein</fullName>
    </recommendedName>
</protein>
<accession>A0ABN1EQC9</accession>
<dbReference type="RefSeq" id="WP_343893873.1">
    <property type="nucleotide sequence ID" value="NZ_BAAAFZ010000008.1"/>
</dbReference>
<reference evidence="2 3" key="1">
    <citation type="journal article" date="2019" name="Int. J. Syst. Evol. Microbiol.">
        <title>The Global Catalogue of Microorganisms (GCM) 10K type strain sequencing project: providing services to taxonomists for standard genome sequencing and annotation.</title>
        <authorList>
            <consortium name="The Broad Institute Genomics Platform"/>
            <consortium name="The Broad Institute Genome Sequencing Center for Infectious Disease"/>
            <person name="Wu L."/>
            <person name="Ma J."/>
        </authorList>
    </citation>
    <scope>NUCLEOTIDE SEQUENCE [LARGE SCALE GENOMIC DNA]</scope>
    <source>
        <strain evidence="2 3">JCM 9933</strain>
    </source>
</reference>
<gene>
    <name evidence="2" type="ORF">GCM10009416_08110</name>
</gene>
<keyword evidence="3" id="KW-1185">Reference proteome</keyword>
<sequence>MRRTPFLAAAFLVPLAAAEAREPAPEMKARIEAALREQGYTAWEEIEMKRDGRVEVDDARSTDGKEYDLELDPQTLRVTKREED</sequence>
<dbReference type="Pfam" id="PF13670">
    <property type="entry name" value="PepSY_2"/>
    <property type="match status" value="1"/>
</dbReference>
<dbReference type="InterPro" id="IPR025711">
    <property type="entry name" value="PepSY"/>
</dbReference>
<evidence type="ECO:0000259" key="1">
    <source>
        <dbReference type="Pfam" id="PF13670"/>
    </source>
</evidence>
<organism evidence="2 3">
    <name type="scientific">Craurococcus roseus</name>
    <dbReference type="NCBI Taxonomy" id="77585"/>
    <lineage>
        <taxon>Bacteria</taxon>
        <taxon>Pseudomonadati</taxon>
        <taxon>Pseudomonadota</taxon>
        <taxon>Alphaproteobacteria</taxon>
        <taxon>Acetobacterales</taxon>
        <taxon>Acetobacteraceae</taxon>
        <taxon>Craurococcus</taxon>
    </lineage>
</organism>